<dbReference type="Proteomes" id="UP000737391">
    <property type="component" value="Unassembled WGS sequence"/>
</dbReference>
<evidence type="ECO:0000313" key="7">
    <source>
        <dbReference type="EMBL" id="KAF4494151.1"/>
    </source>
</evidence>
<comment type="similarity">
    <text evidence="1">Belongs to the peptidase S8 family.</text>
</comment>
<keyword evidence="8" id="KW-1185">Reference proteome</keyword>
<accession>A0A9P5E493</accession>
<dbReference type="CDD" id="cd00306">
    <property type="entry name" value="Peptidases_S8_S53"/>
    <property type="match status" value="1"/>
</dbReference>
<dbReference type="PANTHER" id="PTHR43806:SF11">
    <property type="entry name" value="CEREVISIN-RELATED"/>
    <property type="match status" value="1"/>
</dbReference>
<keyword evidence="3" id="KW-0378">Hydrolase</keyword>
<feature type="domain" description="Peptidase S8/S53" evidence="6">
    <location>
        <begin position="657"/>
        <end position="903"/>
    </location>
</feature>
<dbReference type="Gene3D" id="3.40.50.200">
    <property type="entry name" value="Peptidase S8/S53 domain"/>
    <property type="match status" value="1"/>
</dbReference>
<dbReference type="InterPro" id="IPR000209">
    <property type="entry name" value="Peptidase_S8/S53_dom"/>
</dbReference>
<evidence type="ECO:0000256" key="4">
    <source>
        <dbReference type="ARBA" id="ARBA00022825"/>
    </source>
</evidence>
<dbReference type="InterPro" id="IPR050131">
    <property type="entry name" value="Peptidase_S8_subtilisin-like"/>
</dbReference>
<dbReference type="OrthoDB" id="206201at2759"/>
<dbReference type="SUPFAM" id="SSF52743">
    <property type="entry name" value="Subtilisin-like"/>
    <property type="match status" value="1"/>
</dbReference>
<evidence type="ECO:0000313" key="8">
    <source>
        <dbReference type="Proteomes" id="UP000737391"/>
    </source>
</evidence>
<protein>
    <submittedName>
        <fullName evidence="7">Ankyrin unc44</fullName>
    </submittedName>
</protein>
<evidence type="ECO:0000256" key="2">
    <source>
        <dbReference type="ARBA" id="ARBA00022670"/>
    </source>
</evidence>
<feature type="compositionally biased region" description="Polar residues" evidence="5">
    <location>
        <begin position="205"/>
        <end position="216"/>
    </location>
</feature>
<dbReference type="EMBL" id="LUFC02000804">
    <property type="protein sequence ID" value="KAF4494151.1"/>
    <property type="molecule type" value="Genomic_DNA"/>
</dbReference>
<comment type="caution">
    <text evidence="7">The sequence shown here is derived from an EMBL/GenBank/DDBJ whole genome shotgun (WGS) entry which is preliminary data.</text>
</comment>
<name>A0A9P5E493_9HYPO</name>
<feature type="region of interest" description="Disordered" evidence="5">
    <location>
        <begin position="154"/>
        <end position="221"/>
    </location>
</feature>
<gene>
    <name evidence="7" type="ORF">FAGAP_9714</name>
</gene>
<organism evidence="7 8">
    <name type="scientific">Fusarium agapanthi</name>
    <dbReference type="NCBI Taxonomy" id="1803897"/>
    <lineage>
        <taxon>Eukaryota</taxon>
        <taxon>Fungi</taxon>
        <taxon>Dikarya</taxon>
        <taxon>Ascomycota</taxon>
        <taxon>Pezizomycotina</taxon>
        <taxon>Sordariomycetes</taxon>
        <taxon>Hypocreomycetidae</taxon>
        <taxon>Hypocreales</taxon>
        <taxon>Nectriaceae</taxon>
        <taxon>Fusarium</taxon>
        <taxon>Fusarium fujikuroi species complex</taxon>
    </lineage>
</organism>
<evidence type="ECO:0000256" key="1">
    <source>
        <dbReference type="ARBA" id="ARBA00011073"/>
    </source>
</evidence>
<dbReference type="AlphaFoldDB" id="A0A9P5E493"/>
<dbReference type="GO" id="GO:0006508">
    <property type="term" value="P:proteolysis"/>
    <property type="evidence" value="ECO:0007669"/>
    <property type="project" value="UniProtKB-KW"/>
</dbReference>
<evidence type="ECO:0000256" key="3">
    <source>
        <dbReference type="ARBA" id="ARBA00022801"/>
    </source>
</evidence>
<proteinExistence type="inferred from homology"/>
<evidence type="ECO:0000259" key="6">
    <source>
        <dbReference type="Pfam" id="PF00082"/>
    </source>
</evidence>
<dbReference type="GO" id="GO:0004252">
    <property type="term" value="F:serine-type endopeptidase activity"/>
    <property type="evidence" value="ECO:0007669"/>
    <property type="project" value="InterPro"/>
</dbReference>
<keyword evidence="2" id="KW-0645">Protease</keyword>
<evidence type="ECO:0000256" key="5">
    <source>
        <dbReference type="SAM" id="MobiDB-lite"/>
    </source>
</evidence>
<keyword evidence="4" id="KW-0720">Serine protease</keyword>
<sequence>MVAIPSHPGSSVQSVSLERTVVAEALARIAEESSRLMVPSASGEGSLRLLSLLGLKRLSFPLPTISPELEALLRFLEDTCLKTYSSDSDSSWGSDSEPTSKLYPKLCAVARIQKGIANNKLQSSIQQAIECDFTVGLNALIDRACASRDVSLAGQGPPNAAHNQINNDVLDYLDRPNSGGRKRWGENEPYESETNQPAKRRRNSDGSPTLVPQHSLSSEKESQWEEDVLYSALNPQILCHAFRPQENHLRTFHLRLDDPKVPPHPEGTWMYEAIFSASMPESTKHGCTKGGGTKCYHEAEVNVISSVNTFQSRDESTDGIGESHGCRLCLLSSESEDAKPILYATAGTIKALRAHILEDDSQLPNARRRTCLAGNREAPRLLERDVSRMSVHDKVFLAYVVGRSVSQYYNTRLTAQQLWTLQSLSTVPDKKGPPEPVTDMANGLSLFSHRHPYVSINFKTEDEIRQAYDSDLGMDFHQDHRGARFYPGPISLGLLLLDVWENLGLTNDLTWSEAHVRRAQYAGYARSQFQGHQQIQQAIVNCLDVKLFAHNSEKTNARMTEKRDWLIRNVVHPLRLLYLSAFHSDTLALPSFHVGQTSYPSQADVSTSNKIHQYKSFIHFLEKPKGAKKDVANNGIEWISSFLDLSGAIHERVKTKGKQPKICILDTGCDPDCNFFKRERLGDPDDLKRIIWRDFATPTSTDMIDEDGVGARNLGSNGKHGTSIATLLLMLLPRADIYVARIAPHKRDMVDLETYDGVLDSIRRAIHHASTVWMVDIISMSFGYIKKPAVLKVAIEDAVRRNGLDPPKLIMLAAASNEGGLTPELAPACWPEVISVRGTTSGGKFPEEYNPKESKSLPPYFGTLAQGVPCGYGFRWGTSFAAPIMAATAGLVQLYVSYLIADEVKSGNLYKANLFSRVYETEGMRQILAAFTAKSSGGDVTRAVQPQVWSSLQDWEGTIWHALA</sequence>
<dbReference type="Pfam" id="PF00082">
    <property type="entry name" value="Peptidase_S8"/>
    <property type="match status" value="1"/>
</dbReference>
<dbReference type="PANTHER" id="PTHR43806">
    <property type="entry name" value="PEPTIDASE S8"/>
    <property type="match status" value="1"/>
</dbReference>
<dbReference type="InterPro" id="IPR036852">
    <property type="entry name" value="Peptidase_S8/S53_dom_sf"/>
</dbReference>
<reference evidence="7" key="1">
    <citation type="submission" date="2020-01" db="EMBL/GenBank/DDBJ databases">
        <title>Identification and distribution of gene clusters putatively required for synthesis of sphingolipid metabolism inhibitors in phylogenetically diverse species of the filamentous fungus Fusarium.</title>
        <authorList>
            <person name="Kim H.-S."/>
            <person name="Busman M."/>
            <person name="Brown D.W."/>
            <person name="Divon H."/>
            <person name="Uhlig S."/>
            <person name="Proctor R.H."/>
        </authorList>
    </citation>
    <scope>NUCLEOTIDE SEQUENCE</scope>
    <source>
        <strain evidence="7">NRRL 31653</strain>
    </source>
</reference>